<evidence type="ECO:0000313" key="2">
    <source>
        <dbReference type="Proteomes" id="UP000176854"/>
    </source>
</evidence>
<dbReference type="Proteomes" id="UP000176854">
    <property type="component" value="Unassembled WGS sequence"/>
</dbReference>
<accession>A0A1F5Z8Z1</accession>
<comment type="caution">
    <text evidence="1">The sequence shown here is derived from an EMBL/GenBank/DDBJ whole genome shotgun (WGS) entry which is preliminary data.</text>
</comment>
<reference evidence="1 2" key="1">
    <citation type="journal article" date="2016" name="Nat. Commun.">
        <title>Thousands of microbial genomes shed light on interconnected biogeochemical processes in an aquifer system.</title>
        <authorList>
            <person name="Anantharaman K."/>
            <person name="Brown C.T."/>
            <person name="Hug L.A."/>
            <person name="Sharon I."/>
            <person name="Castelle C.J."/>
            <person name="Probst A.J."/>
            <person name="Thomas B.C."/>
            <person name="Singh A."/>
            <person name="Wilkins M.J."/>
            <person name="Karaoz U."/>
            <person name="Brodie E.L."/>
            <person name="Williams K.H."/>
            <person name="Hubbard S.S."/>
            <person name="Banfield J.F."/>
        </authorList>
    </citation>
    <scope>NUCLEOTIDE SEQUENCE [LARGE SCALE GENOMIC DNA]</scope>
</reference>
<sequence length="124" mass="13940">MTSDQLRQDIESRVVEMIKKGLDTGSLTEERAQAISQHVLSTLQPGMDMDSLYRVIPRLDDTFPELSEVILPILTEHEENINQNVLTGVRELIYQGQFDAAAKLGKKAIDERATTTWEGKAKPD</sequence>
<name>A0A1F5Z8Z1_9BACT</name>
<dbReference type="EMBL" id="MFJC01000037">
    <property type="protein sequence ID" value="OGG08939.1"/>
    <property type="molecule type" value="Genomic_DNA"/>
</dbReference>
<protein>
    <submittedName>
        <fullName evidence="1">Uncharacterized protein</fullName>
    </submittedName>
</protein>
<gene>
    <name evidence="1" type="ORF">A2154_02705</name>
</gene>
<dbReference type="AlphaFoldDB" id="A0A1F5Z8Z1"/>
<evidence type="ECO:0000313" key="1">
    <source>
        <dbReference type="EMBL" id="OGG08939.1"/>
    </source>
</evidence>
<organism evidence="1 2">
    <name type="scientific">Candidatus Gottesmanbacteria bacterium RBG_16_43_7</name>
    <dbReference type="NCBI Taxonomy" id="1798373"/>
    <lineage>
        <taxon>Bacteria</taxon>
        <taxon>Candidatus Gottesmaniibacteriota</taxon>
    </lineage>
</organism>
<proteinExistence type="predicted"/>